<evidence type="ECO:0000256" key="1">
    <source>
        <dbReference type="SAM" id="Coils"/>
    </source>
</evidence>
<feature type="coiled-coil region" evidence="1">
    <location>
        <begin position="142"/>
        <end position="234"/>
    </location>
</feature>
<evidence type="ECO:0000256" key="2">
    <source>
        <dbReference type="SAM" id="SignalP"/>
    </source>
</evidence>
<gene>
    <name evidence="3" type="ORF">Rain11_0762</name>
</gene>
<protein>
    <submittedName>
        <fullName evidence="3">Uncharacterized protein</fullName>
    </submittedName>
</protein>
<proteinExistence type="predicted"/>
<keyword evidence="1" id="KW-0175">Coiled coil</keyword>
<evidence type="ECO:0000313" key="3">
    <source>
        <dbReference type="EMBL" id="PKQ70241.1"/>
    </source>
</evidence>
<keyword evidence="4" id="KW-1185">Reference proteome</keyword>
<dbReference type="Proteomes" id="UP000233387">
    <property type="component" value="Unassembled WGS sequence"/>
</dbReference>
<feature type="chain" id="PRO_5014923884" evidence="2">
    <location>
        <begin position="20"/>
        <end position="240"/>
    </location>
</feature>
<sequence length="240" mass="27826">MKKLVTLLGLLLVGNYVLSQSLAPYQKQITLEKINVDAWAAGIEKGTEDDLKDAFSAYVKKNFNLKSKKNGRHGLVVPEATLPQVTTRRGDLHVQFSNDTGRPEMAVAFMMGYDIYLNARENPQEMERFKEFFTTFLFNYYKEYYEKMIREKEKMLKDLRSQIADNEKKVKSLQSDIEKTQKKIAKESDQLKKTELENKNVVARRQIDALNEMNANNNKQITNIENEINQIKMQMANIGK</sequence>
<dbReference type="AlphaFoldDB" id="A0A2N3IIZ4"/>
<keyword evidence="2" id="KW-0732">Signal</keyword>
<dbReference type="OrthoDB" id="1467877at2"/>
<dbReference type="Gene3D" id="1.10.287.1490">
    <property type="match status" value="1"/>
</dbReference>
<comment type="caution">
    <text evidence="3">The sequence shown here is derived from an EMBL/GenBank/DDBJ whole genome shotgun (WGS) entry which is preliminary data.</text>
</comment>
<organism evidence="3 4">
    <name type="scientific">Raineya orbicola</name>
    <dbReference type="NCBI Taxonomy" id="2016530"/>
    <lineage>
        <taxon>Bacteria</taxon>
        <taxon>Pseudomonadati</taxon>
        <taxon>Bacteroidota</taxon>
        <taxon>Cytophagia</taxon>
        <taxon>Cytophagales</taxon>
        <taxon>Raineyaceae</taxon>
        <taxon>Raineya</taxon>
    </lineage>
</organism>
<evidence type="ECO:0000313" key="4">
    <source>
        <dbReference type="Proteomes" id="UP000233387"/>
    </source>
</evidence>
<dbReference type="RefSeq" id="WP_101358027.1">
    <property type="nucleotide sequence ID" value="NZ_NKXO01000009.1"/>
</dbReference>
<feature type="signal peptide" evidence="2">
    <location>
        <begin position="1"/>
        <end position="19"/>
    </location>
</feature>
<reference evidence="3 4" key="1">
    <citation type="submission" date="2017-06" db="EMBL/GenBank/DDBJ databases">
        <title>Raineya orbicola gen. nov., sp. nov. a slightly thermophilic bacterium of the phylum Bacteroidetes and the description of Raineyaceae fam. nov.</title>
        <authorList>
            <person name="Albuquerque L."/>
            <person name="Polonia A.R.M."/>
            <person name="Barroso C."/>
            <person name="Froufe H.J.C."/>
            <person name="Lage O."/>
            <person name="Lobo-Da-Cunha A."/>
            <person name="Egas C."/>
            <person name="Da Costa M.S."/>
        </authorList>
    </citation>
    <scope>NUCLEOTIDE SEQUENCE [LARGE SCALE GENOMIC DNA]</scope>
    <source>
        <strain evidence="3 4">SPSPC-11</strain>
    </source>
</reference>
<name>A0A2N3IIZ4_9BACT</name>
<dbReference type="EMBL" id="NKXO01000009">
    <property type="protein sequence ID" value="PKQ70241.1"/>
    <property type="molecule type" value="Genomic_DNA"/>
</dbReference>
<accession>A0A2N3IIZ4</accession>